<gene>
    <name evidence="1" type="ORF">EDD54_0305</name>
</gene>
<dbReference type="Gene3D" id="1.20.1270.360">
    <property type="match status" value="1"/>
</dbReference>
<accession>A0A4R6RIN1</accession>
<keyword evidence="2" id="KW-1185">Reference proteome</keyword>
<dbReference type="PANTHER" id="PTHR37310">
    <property type="entry name" value="CYTOPLASMIC PROTEIN-RELATED"/>
    <property type="match status" value="1"/>
</dbReference>
<dbReference type="InterPro" id="IPR044543">
    <property type="entry name" value="YHJQ-like"/>
</dbReference>
<evidence type="ECO:0000313" key="2">
    <source>
        <dbReference type="Proteomes" id="UP000294547"/>
    </source>
</evidence>
<dbReference type="PANTHER" id="PTHR37310:SF1">
    <property type="entry name" value="CYTOPLASMIC PROTEIN"/>
    <property type="match status" value="1"/>
</dbReference>
<dbReference type="OrthoDB" id="5396211at2"/>
<dbReference type="RefSeq" id="WP_126537233.1">
    <property type="nucleotide sequence ID" value="NZ_BSPM01000008.1"/>
</dbReference>
<dbReference type="EMBL" id="SNXY01000006">
    <property type="protein sequence ID" value="TDP86431.1"/>
    <property type="molecule type" value="Genomic_DNA"/>
</dbReference>
<dbReference type="InterPro" id="IPR005560">
    <property type="entry name" value="Csp_YhjQ"/>
</dbReference>
<reference evidence="1 2" key="1">
    <citation type="submission" date="2019-03" db="EMBL/GenBank/DDBJ databases">
        <title>Genomic Encyclopedia of Type Strains, Phase IV (KMG-IV): sequencing the most valuable type-strain genomes for metagenomic binning, comparative biology and taxonomic classification.</title>
        <authorList>
            <person name="Goeker M."/>
        </authorList>
    </citation>
    <scope>NUCLEOTIDE SEQUENCE [LARGE SCALE GENOMIC DNA]</scope>
    <source>
        <strain evidence="1 2">DSM 102969</strain>
    </source>
</reference>
<name>A0A4R6RIN1_9HYPH</name>
<evidence type="ECO:0000313" key="1">
    <source>
        <dbReference type="EMBL" id="TDP86431.1"/>
    </source>
</evidence>
<protein>
    <recommendedName>
        <fullName evidence="3">Four-helix bundle copper-binding protein</fullName>
    </recommendedName>
</protein>
<sequence>MHAEIMIASHPQVRGGVDVALIRAVEACYDCAQTCTACADACLGEDAVADLVQCIRTDLDCADVCAATGRIASRRTGSDTPVVRAMLAACAEACDLCADECDAHAGMHEHCRICRDACRTCAEACRAAAEGMAPRVVI</sequence>
<evidence type="ECO:0008006" key="3">
    <source>
        <dbReference type="Google" id="ProtNLM"/>
    </source>
</evidence>
<proteinExistence type="predicted"/>
<dbReference type="Pfam" id="PF03860">
    <property type="entry name" value="Csp"/>
    <property type="match status" value="1"/>
</dbReference>
<dbReference type="AlphaFoldDB" id="A0A4R6RIN1"/>
<dbReference type="Proteomes" id="UP000294547">
    <property type="component" value="Unassembled WGS sequence"/>
</dbReference>
<organism evidence="1 2">
    <name type="scientific">Oharaeibacter diazotrophicus</name>
    <dbReference type="NCBI Taxonomy" id="1920512"/>
    <lineage>
        <taxon>Bacteria</taxon>
        <taxon>Pseudomonadati</taxon>
        <taxon>Pseudomonadota</taxon>
        <taxon>Alphaproteobacteria</taxon>
        <taxon>Hyphomicrobiales</taxon>
        <taxon>Pleomorphomonadaceae</taxon>
        <taxon>Oharaeibacter</taxon>
    </lineage>
</organism>
<dbReference type="CDD" id="cd08026">
    <property type="entry name" value="DUF326"/>
    <property type="match status" value="1"/>
</dbReference>
<comment type="caution">
    <text evidence="1">The sequence shown here is derived from an EMBL/GenBank/DDBJ whole genome shotgun (WGS) entry which is preliminary data.</text>
</comment>